<feature type="region of interest" description="Disordered" evidence="1">
    <location>
        <begin position="79"/>
        <end position="101"/>
    </location>
</feature>
<evidence type="ECO:0000256" key="2">
    <source>
        <dbReference type="SAM" id="Phobius"/>
    </source>
</evidence>
<dbReference type="EMBL" id="SPQC01000012">
    <property type="protein sequence ID" value="TFU22898.1"/>
    <property type="molecule type" value="Genomic_DNA"/>
</dbReference>
<dbReference type="RefSeq" id="WP_135011930.1">
    <property type="nucleotide sequence ID" value="NZ_JADGLK010000012.1"/>
</dbReference>
<feature type="transmembrane region" description="Helical" evidence="2">
    <location>
        <begin position="6"/>
        <end position="23"/>
    </location>
</feature>
<keyword evidence="2" id="KW-1133">Transmembrane helix</keyword>
<evidence type="ECO:0000313" key="3">
    <source>
        <dbReference type="EMBL" id="TFU22898.1"/>
    </source>
</evidence>
<keyword evidence="2" id="KW-0472">Membrane</keyword>
<name>A0A4Y9F602_9MICC</name>
<comment type="caution">
    <text evidence="3">The sequence shown here is derived from an EMBL/GenBank/DDBJ whole genome shotgun (WGS) entry which is preliminary data.</text>
</comment>
<keyword evidence="2" id="KW-0812">Transmembrane</keyword>
<dbReference type="AlphaFoldDB" id="A0A4Y9F602"/>
<sequence>MPNDFLPFLLAFFGAGGAGTMLVKSFLDWRSGKVAAEKEENRAALRVARQAEYRAECEAHNRRAMVEYAAELRRIMRENGIDPPPHPVLQTCFEPPKPQAP</sequence>
<dbReference type="Proteomes" id="UP000297951">
    <property type="component" value="Unassembled WGS sequence"/>
</dbReference>
<proteinExistence type="predicted"/>
<accession>A0A4Y9F602</accession>
<gene>
    <name evidence="3" type="ORF">E4U03_04590</name>
</gene>
<evidence type="ECO:0000256" key="1">
    <source>
        <dbReference type="SAM" id="MobiDB-lite"/>
    </source>
</evidence>
<protein>
    <submittedName>
        <fullName evidence="3">Uncharacterized protein</fullName>
    </submittedName>
</protein>
<organism evidence="3 4">
    <name type="scientific">Rothia nasimurium</name>
    <dbReference type="NCBI Taxonomy" id="85336"/>
    <lineage>
        <taxon>Bacteria</taxon>
        <taxon>Bacillati</taxon>
        <taxon>Actinomycetota</taxon>
        <taxon>Actinomycetes</taxon>
        <taxon>Micrococcales</taxon>
        <taxon>Micrococcaceae</taxon>
        <taxon>Rothia</taxon>
    </lineage>
</organism>
<reference evidence="3 4" key="1">
    <citation type="submission" date="2019-03" db="EMBL/GenBank/DDBJ databases">
        <title>Diversity of the mouse oral microbiome.</title>
        <authorList>
            <person name="Joseph S."/>
            <person name="Aduse-Opoku J."/>
            <person name="Curtis M."/>
            <person name="Wade W."/>
            <person name="Hashim A."/>
        </authorList>
    </citation>
    <scope>NUCLEOTIDE SEQUENCE [LARGE SCALE GENOMIC DNA]</scope>
    <source>
        <strain evidence="4">irhom_31</strain>
    </source>
</reference>
<evidence type="ECO:0000313" key="4">
    <source>
        <dbReference type="Proteomes" id="UP000297951"/>
    </source>
</evidence>